<dbReference type="EMBL" id="JARBHB010000009">
    <property type="protein sequence ID" value="KAJ8875318.1"/>
    <property type="molecule type" value="Genomic_DNA"/>
</dbReference>
<comment type="caution">
    <text evidence="1">The sequence shown here is derived from an EMBL/GenBank/DDBJ whole genome shotgun (WGS) entry which is preliminary data.</text>
</comment>
<evidence type="ECO:0000313" key="2">
    <source>
        <dbReference type="Proteomes" id="UP001159363"/>
    </source>
</evidence>
<name>A0ABQ9GTH1_9NEOP</name>
<sequence length="649" mass="72508">MLATNVLPLRRDINTCIWRHPTGRRRHTREVFSKKRVCSPVTASFIGGATRDVSRIAAPQGPRAFSVQSTCERSCRNWRWLEPDLRGNYEAVTVADLKVLKPFCTSFSAELNRELWLPALTTVILPNYRFNVVLKCNANIVTPRTESNPWRRDGGRVINGTLIIEKKNNAIYRRAQGLNPWPRLLTFGYAYTNPLSPHHYPYISRRHAMQISSHAKGPFFIGACIRKLALPTFEDGSKWFIRATVRYEKCPIASTCKATMSFKDVQGSKLTLNYFLFAVANLTESKPDSVSVKSYVGMVGEYGVAPECKGGGKREIPRKKTRLLAASSGTIPTCENSVVARPGIEPGSPWDAPSPFPNGWFSAYSGHSIVITIPIPDWLDDSYCSWVSVVVPDNVMVKLQCFIGLSTTSSLVPNLVQQCWYTFPLARDPVGHCEIQISKRNGTRSRPAHAVSRPSIAITLAPDDHNYSTVSMKTVRPTSVSVIEPRKPPGAKKNNAVQHPATELARACQRIMDTQCWSYQVLNGPVRASRTPDRCRTNGLSPGRSANFAKRFQDQLRQYSKYLIVIGRSRVGKCLLTAANKEKNIAVTAIRYLQPLVHTVFDAFWRTLAQSSPSTVTVDSQFAVDIGIFVHRTVEYSLQVIELANFSDL</sequence>
<proteinExistence type="predicted"/>
<dbReference type="Proteomes" id="UP001159363">
    <property type="component" value="Chromosome 8"/>
</dbReference>
<keyword evidence="2" id="KW-1185">Reference proteome</keyword>
<organism evidence="1 2">
    <name type="scientific">Dryococelus australis</name>
    <dbReference type="NCBI Taxonomy" id="614101"/>
    <lineage>
        <taxon>Eukaryota</taxon>
        <taxon>Metazoa</taxon>
        <taxon>Ecdysozoa</taxon>
        <taxon>Arthropoda</taxon>
        <taxon>Hexapoda</taxon>
        <taxon>Insecta</taxon>
        <taxon>Pterygota</taxon>
        <taxon>Neoptera</taxon>
        <taxon>Polyneoptera</taxon>
        <taxon>Phasmatodea</taxon>
        <taxon>Verophasmatodea</taxon>
        <taxon>Anareolatae</taxon>
        <taxon>Phasmatidae</taxon>
        <taxon>Eurycanthinae</taxon>
        <taxon>Dryococelus</taxon>
    </lineage>
</organism>
<accession>A0ABQ9GTH1</accession>
<gene>
    <name evidence="1" type="ORF">PR048_023213</name>
</gene>
<evidence type="ECO:0000313" key="1">
    <source>
        <dbReference type="EMBL" id="KAJ8875318.1"/>
    </source>
</evidence>
<reference evidence="1 2" key="1">
    <citation type="submission" date="2023-02" db="EMBL/GenBank/DDBJ databases">
        <title>LHISI_Scaffold_Assembly.</title>
        <authorList>
            <person name="Stuart O.P."/>
            <person name="Cleave R."/>
            <person name="Magrath M.J.L."/>
            <person name="Mikheyev A.S."/>
        </authorList>
    </citation>
    <scope>NUCLEOTIDE SEQUENCE [LARGE SCALE GENOMIC DNA]</scope>
    <source>
        <strain evidence="1">Daus_M_001</strain>
        <tissue evidence="1">Leg muscle</tissue>
    </source>
</reference>
<protein>
    <submittedName>
        <fullName evidence="1">Uncharacterized protein</fullName>
    </submittedName>
</protein>